<dbReference type="InterPro" id="IPR000700">
    <property type="entry name" value="PAS-assoc_C"/>
</dbReference>
<feature type="domain" description="Histidine kinase" evidence="6">
    <location>
        <begin position="347"/>
        <end position="559"/>
    </location>
</feature>
<dbReference type="EC" id="2.7.13.3" evidence="2"/>
<dbReference type="PROSITE" id="PS50112">
    <property type="entry name" value="PAS"/>
    <property type="match status" value="2"/>
</dbReference>
<dbReference type="InterPro" id="IPR036097">
    <property type="entry name" value="HisK_dim/P_sf"/>
</dbReference>
<dbReference type="Pfam" id="PF00512">
    <property type="entry name" value="HisKA"/>
    <property type="match status" value="1"/>
</dbReference>
<evidence type="ECO:0000256" key="3">
    <source>
        <dbReference type="ARBA" id="ARBA00022553"/>
    </source>
</evidence>
<dbReference type="InterPro" id="IPR000014">
    <property type="entry name" value="PAS"/>
</dbReference>
<evidence type="ECO:0000313" key="9">
    <source>
        <dbReference type="EMBL" id="CAG5007619.1"/>
    </source>
</evidence>
<dbReference type="SMART" id="SM00091">
    <property type="entry name" value="PAS"/>
    <property type="match status" value="2"/>
</dbReference>
<dbReference type="GO" id="GO:0006355">
    <property type="term" value="P:regulation of DNA-templated transcription"/>
    <property type="evidence" value="ECO:0007669"/>
    <property type="project" value="InterPro"/>
</dbReference>
<dbReference type="InterPro" id="IPR001610">
    <property type="entry name" value="PAC"/>
</dbReference>
<evidence type="ECO:0000313" key="10">
    <source>
        <dbReference type="Proteomes" id="UP000680038"/>
    </source>
</evidence>
<dbReference type="InterPro" id="IPR003661">
    <property type="entry name" value="HisK_dim/P_dom"/>
</dbReference>
<keyword evidence="3" id="KW-0597">Phosphoprotein</keyword>
<dbReference type="NCBIfam" id="TIGR00229">
    <property type="entry name" value="sensory_box"/>
    <property type="match status" value="2"/>
</dbReference>
<dbReference type="Gene3D" id="1.10.287.130">
    <property type="match status" value="1"/>
</dbReference>
<dbReference type="InterPro" id="IPR036890">
    <property type="entry name" value="HATPase_C_sf"/>
</dbReference>
<gene>
    <name evidence="9" type="primary">sasA_23</name>
    <name evidence="9" type="ORF">DYBT9275_04089</name>
</gene>
<dbReference type="CDD" id="cd00130">
    <property type="entry name" value="PAS"/>
    <property type="match status" value="2"/>
</dbReference>
<dbReference type="Proteomes" id="UP000680038">
    <property type="component" value="Unassembled WGS sequence"/>
</dbReference>
<dbReference type="EMBL" id="CAJRAF010000002">
    <property type="protein sequence ID" value="CAG5007619.1"/>
    <property type="molecule type" value="Genomic_DNA"/>
</dbReference>
<dbReference type="InterPro" id="IPR052162">
    <property type="entry name" value="Sensor_kinase/Photoreceptor"/>
</dbReference>
<dbReference type="PROSITE" id="PS50113">
    <property type="entry name" value="PAC"/>
    <property type="match status" value="2"/>
</dbReference>
<dbReference type="Gene3D" id="3.30.565.10">
    <property type="entry name" value="Histidine kinase-like ATPase, C-terminal domain"/>
    <property type="match status" value="1"/>
</dbReference>
<dbReference type="InterPro" id="IPR003594">
    <property type="entry name" value="HATPase_dom"/>
</dbReference>
<dbReference type="CDD" id="cd00082">
    <property type="entry name" value="HisKA"/>
    <property type="match status" value="1"/>
</dbReference>
<dbReference type="SUPFAM" id="SSF55785">
    <property type="entry name" value="PYP-like sensor domain (PAS domain)"/>
    <property type="match status" value="2"/>
</dbReference>
<dbReference type="PANTHER" id="PTHR43304:SF1">
    <property type="entry name" value="PAC DOMAIN-CONTAINING PROTEIN"/>
    <property type="match status" value="1"/>
</dbReference>
<dbReference type="Gene3D" id="3.30.450.20">
    <property type="entry name" value="PAS domain"/>
    <property type="match status" value="2"/>
</dbReference>
<feature type="domain" description="PAC" evidence="8">
    <location>
        <begin position="274"/>
        <end position="329"/>
    </location>
</feature>
<accession>A0A916JFU7</accession>
<dbReference type="PRINTS" id="PR00344">
    <property type="entry name" value="BCTRLSENSOR"/>
</dbReference>
<keyword evidence="4 9" id="KW-0808">Transferase</keyword>
<organism evidence="9 10">
    <name type="scientific">Dyadobacter helix</name>
    <dbReference type="NCBI Taxonomy" id="2822344"/>
    <lineage>
        <taxon>Bacteria</taxon>
        <taxon>Pseudomonadati</taxon>
        <taxon>Bacteroidota</taxon>
        <taxon>Cytophagia</taxon>
        <taxon>Cytophagales</taxon>
        <taxon>Spirosomataceae</taxon>
        <taxon>Dyadobacter</taxon>
    </lineage>
</organism>
<dbReference type="SMART" id="SM00387">
    <property type="entry name" value="HATPase_c"/>
    <property type="match status" value="1"/>
</dbReference>
<evidence type="ECO:0000256" key="2">
    <source>
        <dbReference type="ARBA" id="ARBA00012438"/>
    </source>
</evidence>
<dbReference type="InterPro" id="IPR004358">
    <property type="entry name" value="Sig_transdc_His_kin-like_C"/>
</dbReference>
<keyword evidence="10" id="KW-1185">Reference proteome</keyword>
<dbReference type="GO" id="GO:0000155">
    <property type="term" value="F:phosphorelay sensor kinase activity"/>
    <property type="evidence" value="ECO:0007669"/>
    <property type="project" value="InterPro"/>
</dbReference>
<dbReference type="Pfam" id="PF13426">
    <property type="entry name" value="PAS_9"/>
    <property type="match status" value="1"/>
</dbReference>
<evidence type="ECO:0000256" key="4">
    <source>
        <dbReference type="ARBA" id="ARBA00022679"/>
    </source>
</evidence>
<feature type="domain" description="PAS" evidence="7">
    <location>
        <begin position="86"/>
        <end position="157"/>
    </location>
</feature>
<dbReference type="InterPro" id="IPR013767">
    <property type="entry name" value="PAS_fold"/>
</dbReference>
<dbReference type="AlphaFoldDB" id="A0A916JFU7"/>
<feature type="domain" description="PAS" evidence="7">
    <location>
        <begin position="203"/>
        <end position="252"/>
    </location>
</feature>
<sequence length="567" mass="65011">MLTLDPTDTNFHRLLKRQIRKSLPPELAENPALQDFLTSVNQAYIEYQDDIARVEHILEQSSGELFKANKELTRIAEEKTQEAAITSKRLEEVVGSISEVLVQLDREGHIRYLNNAWEVVTGYTVEESLNKKWVDFPLPDESLSKIQSIFESELQNVDETIRILTADHTEKWLGVSLSHHISPDNQLVGYIGTLVDITSRKEQEAEINRLVEWLNESGEAVQVSDENGVILFVNHEAARRLGKTRDEIIGSNVSEIEKIFEEAGEWETYLQNLRNTSKMILSGVHTRKDGSTFPVETSVKYYENNNQGYVLSFIRDITERVEADKKLKAYTRDLERINAELDQFAYVVSHDLKAPLRAINNLSEWIEEDLEDMLGGDTKDQFRLLRGRVHRMEGLINGILSYSRAGRIKTNKEKFMVKPLVDDLCETLAPRKFIRFDVEGDEALEIFSEKIALQQILQNLISNGIKYNDKENIAISIGWTETSDTVEFYVKDNGPGISPEFHERIFVIFQTLQSRDEVESTGVGLAIVKKIVQEKGGIIRIQSEMGKYTTFYFTWPKNELKEAESQQ</sequence>
<dbReference type="Pfam" id="PF00989">
    <property type="entry name" value="PAS"/>
    <property type="match status" value="1"/>
</dbReference>
<proteinExistence type="predicted"/>
<protein>
    <recommendedName>
        <fullName evidence="2">histidine kinase</fullName>
        <ecNumber evidence="2">2.7.13.3</ecNumber>
    </recommendedName>
</protein>
<name>A0A916JFU7_9BACT</name>
<evidence type="ECO:0000259" key="7">
    <source>
        <dbReference type="PROSITE" id="PS50112"/>
    </source>
</evidence>
<keyword evidence="5" id="KW-0418">Kinase</keyword>
<dbReference type="InterPro" id="IPR035965">
    <property type="entry name" value="PAS-like_dom_sf"/>
</dbReference>
<comment type="catalytic activity">
    <reaction evidence="1">
        <text>ATP + protein L-histidine = ADP + protein N-phospho-L-histidine.</text>
        <dbReference type="EC" id="2.7.13.3"/>
    </reaction>
</comment>
<dbReference type="SMART" id="SM00388">
    <property type="entry name" value="HisKA"/>
    <property type="match status" value="1"/>
</dbReference>
<dbReference type="PROSITE" id="PS50109">
    <property type="entry name" value="HIS_KIN"/>
    <property type="match status" value="1"/>
</dbReference>
<evidence type="ECO:0000256" key="1">
    <source>
        <dbReference type="ARBA" id="ARBA00000085"/>
    </source>
</evidence>
<feature type="domain" description="PAC" evidence="8">
    <location>
        <begin position="157"/>
        <end position="209"/>
    </location>
</feature>
<dbReference type="PANTHER" id="PTHR43304">
    <property type="entry name" value="PHYTOCHROME-LIKE PROTEIN CPH1"/>
    <property type="match status" value="1"/>
</dbReference>
<evidence type="ECO:0000259" key="6">
    <source>
        <dbReference type="PROSITE" id="PS50109"/>
    </source>
</evidence>
<evidence type="ECO:0000259" key="8">
    <source>
        <dbReference type="PROSITE" id="PS50113"/>
    </source>
</evidence>
<evidence type="ECO:0000256" key="5">
    <source>
        <dbReference type="ARBA" id="ARBA00022777"/>
    </source>
</evidence>
<dbReference type="Pfam" id="PF02518">
    <property type="entry name" value="HATPase_c"/>
    <property type="match status" value="1"/>
</dbReference>
<dbReference type="SUPFAM" id="SSF47384">
    <property type="entry name" value="Homodimeric domain of signal transducing histidine kinase"/>
    <property type="match status" value="1"/>
</dbReference>
<dbReference type="SMART" id="SM00086">
    <property type="entry name" value="PAC"/>
    <property type="match status" value="2"/>
</dbReference>
<dbReference type="InterPro" id="IPR005467">
    <property type="entry name" value="His_kinase_dom"/>
</dbReference>
<reference evidence="9" key="1">
    <citation type="submission" date="2021-04" db="EMBL/GenBank/DDBJ databases">
        <authorList>
            <person name="Rodrigo-Torres L."/>
            <person name="Arahal R. D."/>
            <person name="Lucena T."/>
        </authorList>
    </citation>
    <scope>NUCLEOTIDE SEQUENCE</scope>
    <source>
        <strain evidence="9">CECT 9275</strain>
    </source>
</reference>
<dbReference type="RefSeq" id="WP_215240500.1">
    <property type="nucleotide sequence ID" value="NZ_CAJRAF010000002.1"/>
</dbReference>
<dbReference type="SUPFAM" id="SSF55874">
    <property type="entry name" value="ATPase domain of HSP90 chaperone/DNA topoisomerase II/histidine kinase"/>
    <property type="match status" value="1"/>
</dbReference>
<comment type="caution">
    <text evidence="9">The sequence shown here is derived from an EMBL/GenBank/DDBJ whole genome shotgun (WGS) entry which is preliminary data.</text>
</comment>